<accession>A0AA39YEF6</accession>
<feature type="compositionally biased region" description="Pro residues" evidence="1">
    <location>
        <begin position="10"/>
        <end position="21"/>
    </location>
</feature>
<feature type="compositionally biased region" description="Basic and acidic residues" evidence="1">
    <location>
        <begin position="27"/>
        <end position="38"/>
    </location>
</feature>
<dbReference type="Proteomes" id="UP001174936">
    <property type="component" value="Unassembled WGS sequence"/>
</dbReference>
<feature type="region of interest" description="Disordered" evidence="1">
    <location>
        <begin position="1"/>
        <end position="38"/>
    </location>
</feature>
<dbReference type="Pfam" id="PF26639">
    <property type="entry name" value="Het-6_barrel"/>
    <property type="match status" value="1"/>
</dbReference>
<comment type="caution">
    <text evidence="2">The sequence shown here is derived from an EMBL/GenBank/DDBJ whole genome shotgun (WGS) entry which is preliminary data.</text>
</comment>
<dbReference type="PANTHER" id="PTHR24148">
    <property type="entry name" value="ANKYRIN REPEAT DOMAIN-CONTAINING PROTEIN 39 HOMOLOG-RELATED"/>
    <property type="match status" value="1"/>
</dbReference>
<gene>
    <name evidence="2" type="ORF">B0T16DRAFT_411009</name>
</gene>
<proteinExistence type="predicted"/>
<evidence type="ECO:0000313" key="2">
    <source>
        <dbReference type="EMBL" id="KAK0649992.1"/>
    </source>
</evidence>
<sequence>MSNLEQGPVAPEPASPQPQPDSPALQRQREAEEKSRKHLEAYIAESEENKKRRGHMVFGYPILHYDFGNPYEEFFHDSRQADWEALDALLARPWWSRTWTVQEVWHGKNAILQCGGTTLKWKTFEKAMSYQEGWDDVGYQVKETARWPRWNALKRRYGLAIHIAKKRLLDSRLSDLLWNMWDREATDPRDKVFAVLGLVGDENPKPQLQPDYTKPMHQVYREAAASVIISENSLDLLLAASGTRARDGLPTWVPDWRREANDHRPSLFINGSKMKTLLYYSGSTYAVHFHGHGYSASGKVEPVVRFDETLSVLHARGLVFDKVVEVGPPGSNALEIIRSARSTIGKFLSGGEGEIVSDVSDEQLKSVLRAGSFVDPETLRPEDVVIETIMAQRRFFVTVDFRLGIGPSDMIPGDAVSILAGCNFPMVLRRLENGSWVVVGEAYVHKYMAGEAIGGSEGALPVPDWEELSLC</sequence>
<organism evidence="2 3">
    <name type="scientific">Cercophora newfieldiana</name>
    <dbReference type="NCBI Taxonomy" id="92897"/>
    <lineage>
        <taxon>Eukaryota</taxon>
        <taxon>Fungi</taxon>
        <taxon>Dikarya</taxon>
        <taxon>Ascomycota</taxon>
        <taxon>Pezizomycotina</taxon>
        <taxon>Sordariomycetes</taxon>
        <taxon>Sordariomycetidae</taxon>
        <taxon>Sordariales</taxon>
        <taxon>Lasiosphaeriaceae</taxon>
        <taxon>Cercophora</taxon>
    </lineage>
</organism>
<evidence type="ECO:0000256" key="1">
    <source>
        <dbReference type="SAM" id="MobiDB-lite"/>
    </source>
</evidence>
<reference evidence="2" key="1">
    <citation type="submission" date="2023-06" db="EMBL/GenBank/DDBJ databases">
        <title>Genome-scale phylogeny and comparative genomics of the fungal order Sordariales.</title>
        <authorList>
            <consortium name="Lawrence Berkeley National Laboratory"/>
            <person name="Hensen N."/>
            <person name="Bonometti L."/>
            <person name="Westerberg I."/>
            <person name="Brannstrom I.O."/>
            <person name="Guillou S."/>
            <person name="Cros-Aarteil S."/>
            <person name="Calhoun S."/>
            <person name="Haridas S."/>
            <person name="Kuo A."/>
            <person name="Mondo S."/>
            <person name="Pangilinan J."/>
            <person name="Riley R."/>
            <person name="Labutti K."/>
            <person name="Andreopoulos B."/>
            <person name="Lipzen A."/>
            <person name="Chen C."/>
            <person name="Yanf M."/>
            <person name="Daum C."/>
            <person name="Ng V."/>
            <person name="Clum A."/>
            <person name="Steindorff A."/>
            <person name="Ohm R."/>
            <person name="Martin F."/>
            <person name="Silar P."/>
            <person name="Natvig D."/>
            <person name="Lalanne C."/>
            <person name="Gautier V."/>
            <person name="Ament-Velasquez S.L."/>
            <person name="Kruys A."/>
            <person name="Hutchinson M.I."/>
            <person name="Powell A.J."/>
            <person name="Barry K."/>
            <person name="Miller A.N."/>
            <person name="Grigoriev I.V."/>
            <person name="Debuchy R."/>
            <person name="Gladieux P."/>
            <person name="Thoren M.H."/>
            <person name="Johannesson H."/>
        </authorList>
    </citation>
    <scope>NUCLEOTIDE SEQUENCE</scope>
    <source>
        <strain evidence="2">SMH2532-1</strain>
    </source>
</reference>
<name>A0AA39YEF6_9PEZI</name>
<dbReference type="AlphaFoldDB" id="A0AA39YEF6"/>
<dbReference type="InterPro" id="IPR052895">
    <property type="entry name" value="HetReg/Transcr_Mod"/>
</dbReference>
<keyword evidence="3" id="KW-1185">Reference proteome</keyword>
<protein>
    <submittedName>
        <fullName evidence="2">Uncharacterized protein</fullName>
    </submittedName>
</protein>
<dbReference type="PANTHER" id="PTHR24148:SF64">
    <property type="entry name" value="HETEROKARYON INCOMPATIBILITY DOMAIN-CONTAINING PROTEIN"/>
    <property type="match status" value="1"/>
</dbReference>
<evidence type="ECO:0000313" key="3">
    <source>
        <dbReference type="Proteomes" id="UP001174936"/>
    </source>
</evidence>
<dbReference type="EMBL" id="JAULSV010000003">
    <property type="protein sequence ID" value="KAK0649992.1"/>
    <property type="molecule type" value="Genomic_DNA"/>
</dbReference>